<keyword evidence="5" id="KW-1185">Reference proteome</keyword>
<feature type="repeat" description="WD" evidence="3">
    <location>
        <begin position="274"/>
        <end position="315"/>
    </location>
</feature>
<dbReference type="SMART" id="SM00320">
    <property type="entry name" value="WD40"/>
    <property type="match status" value="6"/>
</dbReference>
<dbReference type="PANTHER" id="PTHR22847:SF637">
    <property type="entry name" value="WD REPEAT DOMAIN 5B"/>
    <property type="match status" value="1"/>
</dbReference>
<evidence type="ECO:0000313" key="4">
    <source>
        <dbReference type="EMBL" id="ETO24764.1"/>
    </source>
</evidence>
<name>X6NG65_RETFI</name>
<dbReference type="InterPro" id="IPR001680">
    <property type="entry name" value="WD40_rpt"/>
</dbReference>
<accession>X6NG65</accession>
<organism evidence="4 5">
    <name type="scientific">Reticulomyxa filosa</name>
    <dbReference type="NCBI Taxonomy" id="46433"/>
    <lineage>
        <taxon>Eukaryota</taxon>
        <taxon>Sar</taxon>
        <taxon>Rhizaria</taxon>
        <taxon>Retaria</taxon>
        <taxon>Foraminifera</taxon>
        <taxon>Monothalamids</taxon>
        <taxon>Reticulomyxidae</taxon>
        <taxon>Reticulomyxa</taxon>
    </lineage>
</organism>
<dbReference type="PANTHER" id="PTHR22847">
    <property type="entry name" value="WD40 REPEAT PROTEIN"/>
    <property type="match status" value="1"/>
</dbReference>
<dbReference type="Gene3D" id="2.130.10.10">
    <property type="entry name" value="YVTN repeat-like/Quinoprotein amine dehydrogenase"/>
    <property type="match status" value="2"/>
</dbReference>
<evidence type="ECO:0000256" key="2">
    <source>
        <dbReference type="ARBA" id="ARBA00022737"/>
    </source>
</evidence>
<dbReference type="PROSITE" id="PS00678">
    <property type="entry name" value="WD_REPEATS_1"/>
    <property type="match status" value="5"/>
</dbReference>
<dbReference type="EMBL" id="ASPP01008975">
    <property type="protein sequence ID" value="ETO24764.1"/>
    <property type="molecule type" value="Genomic_DNA"/>
</dbReference>
<dbReference type="Pfam" id="PF00400">
    <property type="entry name" value="WD40"/>
    <property type="match status" value="6"/>
</dbReference>
<feature type="repeat" description="WD" evidence="3">
    <location>
        <begin position="190"/>
        <end position="231"/>
    </location>
</feature>
<dbReference type="CDD" id="cd00200">
    <property type="entry name" value="WD40"/>
    <property type="match status" value="1"/>
</dbReference>
<feature type="repeat" description="WD" evidence="3">
    <location>
        <begin position="232"/>
        <end position="273"/>
    </location>
</feature>
<dbReference type="PROSITE" id="PS50082">
    <property type="entry name" value="WD_REPEATS_2"/>
    <property type="match status" value="6"/>
</dbReference>
<proteinExistence type="predicted"/>
<protein>
    <submittedName>
        <fullName evidence="4">G-protein beta WD-40 repeats containing protein</fullName>
    </submittedName>
</protein>
<feature type="repeat" description="WD" evidence="3">
    <location>
        <begin position="400"/>
        <end position="441"/>
    </location>
</feature>
<sequence length="575" mass="66102">MMLYKNKTGKKKIKLQQDLKIDLQSYQNITLIENVAFTEKNDYFHSNILLFSSSCEITLDISRAIDTVIFYLKLTRNLFLNPKICFFAVTSKLNKINLNRELLEVQKIIQEKRFGMNLNANTDTVSFHRDNHVGMNIEKENTTRELVSFVISLYRAMKAKLFHRTNNKNSPKMNNQFSTQVKYFKLLKILQGHDKGVNSVRFSSDCRKIVSSSDDETIRIWDIVSGKQIQHFKGHYHWIFVAEFSPDGQTIVSCSMDKTIRLWDVTSGKEMRKLEGHRNQIWDVNFSPNGANIVSGSSERTIRFWDVDSGKEMQVLVGHSGGVMNVQFSPDGQKLVSSSIDNTIILWNVKSGEKLKELVGHSSTVIRAKFSPDGQFVVSCSSDKTIRIWNIESGKEVKKLEGHSGSVNDVKYFPDSQTIVSCSADKTIRLWDVKSGNEIQKLEGHSDWMTGIDKAAVKKKIPLIMHSLKQSKRSYNCNDHYFFLFSFFDWIKQYQDISIKNLIVFFNNFSTKIYTIKSMDQRTTIQVECNSTKLDVNNVQIHFITLNNAFTNVTVPKLLKCNNNVKIILIDTLYS</sequence>
<evidence type="ECO:0000256" key="3">
    <source>
        <dbReference type="PROSITE-ProRule" id="PRU00221"/>
    </source>
</evidence>
<dbReference type="GO" id="GO:1990234">
    <property type="term" value="C:transferase complex"/>
    <property type="evidence" value="ECO:0007669"/>
    <property type="project" value="UniProtKB-ARBA"/>
</dbReference>
<dbReference type="InterPro" id="IPR019775">
    <property type="entry name" value="WD40_repeat_CS"/>
</dbReference>
<dbReference type="SUPFAM" id="SSF50978">
    <property type="entry name" value="WD40 repeat-like"/>
    <property type="match status" value="1"/>
</dbReference>
<dbReference type="PRINTS" id="PR00320">
    <property type="entry name" value="GPROTEINBRPT"/>
</dbReference>
<evidence type="ECO:0000313" key="5">
    <source>
        <dbReference type="Proteomes" id="UP000023152"/>
    </source>
</evidence>
<dbReference type="Proteomes" id="UP000023152">
    <property type="component" value="Unassembled WGS sequence"/>
</dbReference>
<dbReference type="PROSITE" id="PS50294">
    <property type="entry name" value="WD_REPEATS_REGION"/>
    <property type="match status" value="6"/>
</dbReference>
<evidence type="ECO:0000256" key="1">
    <source>
        <dbReference type="ARBA" id="ARBA00022574"/>
    </source>
</evidence>
<dbReference type="InterPro" id="IPR036322">
    <property type="entry name" value="WD40_repeat_dom_sf"/>
</dbReference>
<dbReference type="InterPro" id="IPR020472">
    <property type="entry name" value="WD40_PAC1"/>
</dbReference>
<keyword evidence="1 3" id="KW-0853">WD repeat</keyword>
<feature type="repeat" description="WD" evidence="3">
    <location>
        <begin position="358"/>
        <end position="399"/>
    </location>
</feature>
<comment type="caution">
    <text evidence="4">The sequence shown here is derived from an EMBL/GenBank/DDBJ whole genome shotgun (WGS) entry which is preliminary data.</text>
</comment>
<feature type="repeat" description="WD" evidence="3">
    <location>
        <begin position="316"/>
        <end position="357"/>
    </location>
</feature>
<dbReference type="InterPro" id="IPR015943">
    <property type="entry name" value="WD40/YVTN_repeat-like_dom_sf"/>
</dbReference>
<reference evidence="4 5" key="1">
    <citation type="journal article" date="2013" name="Curr. Biol.">
        <title>The Genome of the Foraminiferan Reticulomyxa filosa.</title>
        <authorList>
            <person name="Glockner G."/>
            <person name="Hulsmann N."/>
            <person name="Schleicher M."/>
            <person name="Noegel A.A."/>
            <person name="Eichinger L."/>
            <person name="Gallinger C."/>
            <person name="Pawlowski J."/>
            <person name="Sierra R."/>
            <person name="Euteneuer U."/>
            <person name="Pillet L."/>
            <person name="Moustafa A."/>
            <person name="Platzer M."/>
            <person name="Groth M."/>
            <person name="Szafranski K."/>
            <person name="Schliwa M."/>
        </authorList>
    </citation>
    <scope>NUCLEOTIDE SEQUENCE [LARGE SCALE GENOMIC DNA]</scope>
</reference>
<keyword evidence="2" id="KW-0677">Repeat</keyword>
<gene>
    <name evidence="4" type="ORF">RFI_12395</name>
</gene>
<dbReference type="AlphaFoldDB" id="X6NG65"/>